<proteinExistence type="predicted"/>
<protein>
    <submittedName>
        <fullName evidence="1">Uncharacterized protein</fullName>
    </submittedName>
</protein>
<dbReference type="EMBL" id="JBBWWQ010000002">
    <property type="protein sequence ID" value="KAK8955023.1"/>
    <property type="molecule type" value="Genomic_DNA"/>
</dbReference>
<dbReference type="PANTHER" id="PTHR42685">
    <property type="entry name" value="GERANYLGERANYL DIPHOSPHATE REDUCTASE"/>
    <property type="match status" value="1"/>
</dbReference>
<comment type="caution">
    <text evidence="1">The sequence shown here is derived from an EMBL/GenBank/DDBJ whole genome shotgun (WGS) entry which is preliminary data.</text>
</comment>
<evidence type="ECO:0000313" key="1">
    <source>
        <dbReference type="EMBL" id="KAK8955023.1"/>
    </source>
</evidence>
<evidence type="ECO:0000313" key="2">
    <source>
        <dbReference type="Proteomes" id="UP001418222"/>
    </source>
</evidence>
<keyword evidence="2" id="KW-1185">Reference proteome</keyword>
<gene>
    <name evidence="1" type="ORF">KSP39_PZI001858</name>
</gene>
<dbReference type="GO" id="GO:0015995">
    <property type="term" value="P:chlorophyll biosynthetic process"/>
    <property type="evidence" value="ECO:0007669"/>
    <property type="project" value="TreeGrafter"/>
</dbReference>
<reference evidence="1 2" key="1">
    <citation type="journal article" date="2022" name="Nat. Plants">
        <title>Genomes of leafy and leafless Platanthera orchids illuminate the evolution of mycoheterotrophy.</title>
        <authorList>
            <person name="Li M.H."/>
            <person name="Liu K.W."/>
            <person name="Li Z."/>
            <person name="Lu H.C."/>
            <person name="Ye Q.L."/>
            <person name="Zhang D."/>
            <person name="Wang J.Y."/>
            <person name="Li Y.F."/>
            <person name="Zhong Z.M."/>
            <person name="Liu X."/>
            <person name="Yu X."/>
            <person name="Liu D.K."/>
            <person name="Tu X.D."/>
            <person name="Liu B."/>
            <person name="Hao Y."/>
            <person name="Liao X.Y."/>
            <person name="Jiang Y.T."/>
            <person name="Sun W.H."/>
            <person name="Chen J."/>
            <person name="Chen Y.Q."/>
            <person name="Ai Y."/>
            <person name="Zhai J.W."/>
            <person name="Wu S.S."/>
            <person name="Zhou Z."/>
            <person name="Hsiao Y.Y."/>
            <person name="Wu W.L."/>
            <person name="Chen Y.Y."/>
            <person name="Lin Y.F."/>
            <person name="Hsu J.L."/>
            <person name="Li C.Y."/>
            <person name="Wang Z.W."/>
            <person name="Zhao X."/>
            <person name="Zhong W.Y."/>
            <person name="Ma X.K."/>
            <person name="Ma L."/>
            <person name="Huang J."/>
            <person name="Chen G.Z."/>
            <person name="Huang M.Z."/>
            <person name="Huang L."/>
            <person name="Peng D.H."/>
            <person name="Luo Y.B."/>
            <person name="Zou S.Q."/>
            <person name="Chen S.P."/>
            <person name="Lan S."/>
            <person name="Tsai W.C."/>
            <person name="Van de Peer Y."/>
            <person name="Liu Z.J."/>
        </authorList>
    </citation>
    <scope>NUCLEOTIDE SEQUENCE [LARGE SCALE GENOMIC DNA]</scope>
    <source>
        <strain evidence="1">Lor287</strain>
    </source>
</reference>
<dbReference type="Proteomes" id="UP001418222">
    <property type="component" value="Unassembled WGS sequence"/>
</dbReference>
<accession>A0AAP0C1R1</accession>
<sequence>MCGDNYVQKMTFDNYLYKRVMLGNPLDDLKLAINTLGSLVRASAFKREMAKLAS</sequence>
<dbReference type="GO" id="GO:0009535">
    <property type="term" value="C:chloroplast thylakoid membrane"/>
    <property type="evidence" value="ECO:0007669"/>
    <property type="project" value="TreeGrafter"/>
</dbReference>
<dbReference type="PANTHER" id="PTHR42685:SF4">
    <property type="entry name" value="GERANYLGERANYL DIPHOSPHATE REDUCTASE, CHLOROPLASTIC"/>
    <property type="match status" value="1"/>
</dbReference>
<dbReference type="AlphaFoldDB" id="A0AAP0C1R1"/>
<dbReference type="GO" id="GO:0045550">
    <property type="term" value="F:geranylgeranyl reductase activity"/>
    <property type="evidence" value="ECO:0007669"/>
    <property type="project" value="TreeGrafter"/>
</dbReference>
<name>A0AAP0C1R1_9ASPA</name>
<organism evidence="1 2">
    <name type="scientific">Platanthera zijinensis</name>
    <dbReference type="NCBI Taxonomy" id="2320716"/>
    <lineage>
        <taxon>Eukaryota</taxon>
        <taxon>Viridiplantae</taxon>
        <taxon>Streptophyta</taxon>
        <taxon>Embryophyta</taxon>
        <taxon>Tracheophyta</taxon>
        <taxon>Spermatophyta</taxon>
        <taxon>Magnoliopsida</taxon>
        <taxon>Liliopsida</taxon>
        <taxon>Asparagales</taxon>
        <taxon>Orchidaceae</taxon>
        <taxon>Orchidoideae</taxon>
        <taxon>Orchideae</taxon>
        <taxon>Orchidinae</taxon>
        <taxon>Platanthera</taxon>
    </lineage>
</organism>
<dbReference type="InterPro" id="IPR050407">
    <property type="entry name" value="Geranylgeranyl_reductase"/>
</dbReference>